<dbReference type="Gene3D" id="3.40.50.2300">
    <property type="match status" value="1"/>
</dbReference>
<dbReference type="SUPFAM" id="SSF46689">
    <property type="entry name" value="Homeodomain-like"/>
    <property type="match status" value="1"/>
</dbReference>
<reference evidence="15" key="1">
    <citation type="submission" date="2017-06" db="EMBL/GenBank/DDBJ databases">
        <title>Capnocytophaga spp. assemblies.</title>
        <authorList>
            <person name="Gulvik C.A."/>
        </authorList>
    </citation>
    <scope>NUCLEOTIDE SEQUENCE [LARGE SCALE GENOMIC DNA]</scope>
    <source>
        <strain evidence="15">H4486</strain>
    </source>
</reference>
<dbReference type="InterPro" id="IPR011110">
    <property type="entry name" value="Reg_prop"/>
</dbReference>
<gene>
    <name evidence="14" type="ORF">CGC59_13600</name>
</gene>
<evidence type="ECO:0000259" key="11">
    <source>
        <dbReference type="PROSITE" id="PS01124"/>
    </source>
</evidence>
<evidence type="ECO:0000256" key="9">
    <source>
        <dbReference type="PROSITE-ProRule" id="PRU00169"/>
    </source>
</evidence>
<proteinExistence type="predicted"/>
<dbReference type="GO" id="GO:0000155">
    <property type="term" value="F:phosphorelay sensor kinase activity"/>
    <property type="evidence" value="ECO:0007669"/>
    <property type="project" value="InterPro"/>
</dbReference>
<dbReference type="SMART" id="SM00387">
    <property type="entry name" value="HATPase_c"/>
    <property type="match status" value="1"/>
</dbReference>
<dbReference type="EMBL" id="CP022383">
    <property type="protein sequence ID" value="ATA80640.1"/>
    <property type="molecule type" value="Genomic_DNA"/>
</dbReference>
<dbReference type="InterPro" id="IPR015943">
    <property type="entry name" value="WD40/YVTN_repeat-like_dom_sf"/>
</dbReference>
<keyword evidence="4" id="KW-0808">Transferase</keyword>
<dbReference type="InterPro" id="IPR005467">
    <property type="entry name" value="His_kinase_dom"/>
</dbReference>
<evidence type="ECO:0000256" key="1">
    <source>
        <dbReference type="ARBA" id="ARBA00000085"/>
    </source>
</evidence>
<dbReference type="Pfam" id="PF00072">
    <property type="entry name" value="Response_reg"/>
    <property type="match status" value="1"/>
</dbReference>
<dbReference type="FunFam" id="2.130.10.10:FF:000891">
    <property type="entry name" value="Two-component system sensor histidine kinase/response regulator, hybrid (One-component system)"/>
    <property type="match status" value="1"/>
</dbReference>
<dbReference type="InterPro" id="IPR018060">
    <property type="entry name" value="HTH_AraC"/>
</dbReference>
<organism evidence="14 15">
    <name type="scientific">Capnocytophaga sputigena</name>
    <dbReference type="NCBI Taxonomy" id="1019"/>
    <lineage>
        <taxon>Bacteria</taxon>
        <taxon>Pseudomonadati</taxon>
        <taxon>Bacteroidota</taxon>
        <taxon>Flavobacteriia</taxon>
        <taxon>Flavobacteriales</taxon>
        <taxon>Flavobacteriaceae</taxon>
        <taxon>Capnocytophaga</taxon>
    </lineage>
</organism>
<dbReference type="Gene3D" id="2.60.40.10">
    <property type="entry name" value="Immunoglobulins"/>
    <property type="match status" value="1"/>
</dbReference>
<evidence type="ECO:0000313" key="14">
    <source>
        <dbReference type="EMBL" id="ATA80640.1"/>
    </source>
</evidence>
<dbReference type="RefSeq" id="WP_095902316.1">
    <property type="nucleotide sequence ID" value="NZ_CP022383.1"/>
</dbReference>
<dbReference type="CDD" id="cd00082">
    <property type="entry name" value="HisKA"/>
    <property type="match status" value="1"/>
</dbReference>
<dbReference type="GO" id="GO:0043565">
    <property type="term" value="F:sequence-specific DNA binding"/>
    <property type="evidence" value="ECO:0007669"/>
    <property type="project" value="InterPro"/>
</dbReference>
<dbReference type="Pfam" id="PF00512">
    <property type="entry name" value="HisKA"/>
    <property type="match status" value="1"/>
</dbReference>
<evidence type="ECO:0000313" key="15">
    <source>
        <dbReference type="Proteomes" id="UP000217334"/>
    </source>
</evidence>
<dbReference type="PANTHER" id="PTHR43547">
    <property type="entry name" value="TWO-COMPONENT HISTIDINE KINASE"/>
    <property type="match status" value="1"/>
</dbReference>
<evidence type="ECO:0000256" key="2">
    <source>
        <dbReference type="ARBA" id="ARBA00012438"/>
    </source>
</evidence>
<dbReference type="InterPro" id="IPR003594">
    <property type="entry name" value="HATPase_dom"/>
</dbReference>
<dbReference type="Gene3D" id="1.10.287.130">
    <property type="match status" value="1"/>
</dbReference>
<feature type="domain" description="Response regulatory" evidence="13">
    <location>
        <begin position="1045"/>
        <end position="1161"/>
    </location>
</feature>
<dbReference type="InterPro" id="IPR018062">
    <property type="entry name" value="HTH_AraC-typ_CS"/>
</dbReference>
<feature type="domain" description="HTH araC/xylS-type" evidence="11">
    <location>
        <begin position="1194"/>
        <end position="1293"/>
    </location>
</feature>
<dbReference type="InterPro" id="IPR011006">
    <property type="entry name" value="CheY-like_superfamily"/>
</dbReference>
<dbReference type="SMART" id="SM00388">
    <property type="entry name" value="HisKA"/>
    <property type="match status" value="1"/>
</dbReference>
<dbReference type="InterPro" id="IPR004358">
    <property type="entry name" value="Sig_transdc_His_kin-like_C"/>
</dbReference>
<evidence type="ECO:0000256" key="7">
    <source>
        <dbReference type="ARBA" id="ARBA00023125"/>
    </source>
</evidence>
<evidence type="ECO:0000256" key="8">
    <source>
        <dbReference type="ARBA" id="ARBA00023163"/>
    </source>
</evidence>
<dbReference type="GO" id="GO:0003700">
    <property type="term" value="F:DNA-binding transcription factor activity"/>
    <property type="evidence" value="ECO:0007669"/>
    <property type="project" value="InterPro"/>
</dbReference>
<dbReference type="PROSITE" id="PS50109">
    <property type="entry name" value="HIS_KIN"/>
    <property type="match status" value="1"/>
</dbReference>
<keyword evidence="8" id="KW-0804">Transcription</keyword>
<comment type="catalytic activity">
    <reaction evidence="1">
        <text>ATP + protein L-histidine = ADP + protein N-phospho-L-histidine.</text>
        <dbReference type="EC" id="2.7.13.3"/>
    </reaction>
</comment>
<dbReference type="Pfam" id="PF02518">
    <property type="entry name" value="HATPase_c"/>
    <property type="match status" value="1"/>
</dbReference>
<dbReference type="Pfam" id="PF12833">
    <property type="entry name" value="HTH_18"/>
    <property type="match status" value="1"/>
</dbReference>
<dbReference type="SMART" id="SM00342">
    <property type="entry name" value="HTH_ARAC"/>
    <property type="match status" value="1"/>
</dbReference>
<dbReference type="PRINTS" id="PR00344">
    <property type="entry name" value="BCTRLSENSOR"/>
</dbReference>
<keyword evidence="3 9" id="KW-0597">Phosphoprotein</keyword>
<dbReference type="Pfam" id="PF07494">
    <property type="entry name" value="Reg_prop"/>
    <property type="match status" value="3"/>
</dbReference>
<dbReference type="InterPro" id="IPR036890">
    <property type="entry name" value="HATPase_C_sf"/>
</dbReference>
<feature type="transmembrane region" description="Helical" evidence="10">
    <location>
        <begin position="749"/>
        <end position="770"/>
    </location>
</feature>
<dbReference type="EC" id="2.7.13.3" evidence="2"/>
<dbReference type="Gene3D" id="1.10.10.60">
    <property type="entry name" value="Homeodomain-like"/>
    <property type="match status" value="2"/>
</dbReference>
<evidence type="ECO:0000259" key="12">
    <source>
        <dbReference type="PROSITE" id="PS50109"/>
    </source>
</evidence>
<dbReference type="SUPFAM" id="SSF47384">
    <property type="entry name" value="Homodimeric domain of signal transducing histidine kinase"/>
    <property type="match status" value="1"/>
</dbReference>
<dbReference type="InterPro" id="IPR001789">
    <property type="entry name" value="Sig_transdc_resp-reg_receiver"/>
</dbReference>
<name>A0A250F671_CAPSP</name>
<keyword evidence="7" id="KW-0238">DNA-binding</keyword>
<evidence type="ECO:0000259" key="13">
    <source>
        <dbReference type="PROSITE" id="PS50110"/>
    </source>
</evidence>
<dbReference type="PROSITE" id="PS00041">
    <property type="entry name" value="HTH_ARAC_FAMILY_1"/>
    <property type="match status" value="1"/>
</dbReference>
<evidence type="ECO:0000256" key="4">
    <source>
        <dbReference type="ARBA" id="ARBA00022679"/>
    </source>
</evidence>
<dbReference type="InterPro" id="IPR003661">
    <property type="entry name" value="HisK_dim/P_dom"/>
</dbReference>
<evidence type="ECO:0000256" key="10">
    <source>
        <dbReference type="SAM" id="Phobius"/>
    </source>
</evidence>
<keyword evidence="6" id="KW-0805">Transcription regulation</keyword>
<dbReference type="SMART" id="SM00448">
    <property type="entry name" value="REC"/>
    <property type="match status" value="1"/>
</dbReference>
<feature type="modified residue" description="4-aspartylphosphate" evidence="9">
    <location>
        <position position="1094"/>
    </location>
</feature>
<dbReference type="SUPFAM" id="SSF55874">
    <property type="entry name" value="ATPase domain of HSP90 chaperone/DNA topoisomerase II/histidine kinase"/>
    <property type="match status" value="1"/>
</dbReference>
<dbReference type="InterPro" id="IPR009057">
    <property type="entry name" value="Homeodomain-like_sf"/>
</dbReference>
<dbReference type="InterPro" id="IPR013783">
    <property type="entry name" value="Ig-like_fold"/>
</dbReference>
<evidence type="ECO:0000256" key="5">
    <source>
        <dbReference type="ARBA" id="ARBA00022777"/>
    </source>
</evidence>
<accession>A0A250F671</accession>
<dbReference type="CDD" id="cd17574">
    <property type="entry name" value="REC_OmpR"/>
    <property type="match status" value="1"/>
</dbReference>
<keyword evidence="10" id="KW-0812">Transmembrane</keyword>
<keyword evidence="10" id="KW-1133">Transmembrane helix</keyword>
<evidence type="ECO:0000256" key="3">
    <source>
        <dbReference type="ARBA" id="ARBA00022553"/>
    </source>
</evidence>
<dbReference type="InterPro" id="IPR036097">
    <property type="entry name" value="HisK_dim/P_sf"/>
</dbReference>
<keyword evidence="10" id="KW-0472">Membrane</keyword>
<dbReference type="FunFam" id="3.30.565.10:FF:000006">
    <property type="entry name" value="Sensor histidine kinase WalK"/>
    <property type="match status" value="1"/>
</dbReference>
<feature type="domain" description="Histidine kinase" evidence="12">
    <location>
        <begin position="798"/>
        <end position="1013"/>
    </location>
</feature>
<keyword evidence="5 14" id="KW-0418">Kinase</keyword>
<protein>
    <recommendedName>
        <fullName evidence="2">histidine kinase</fullName>
        <ecNumber evidence="2">2.7.13.3</ecNumber>
    </recommendedName>
</protein>
<dbReference type="SUPFAM" id="SSF52172">
    <property type="entry name" value="CheY-like"/>
    <property type="match status" value="1"/>
</dbReference>
<dbReference type="Gene3D" id="3.30.565.10">
    <property type="entry name" value="Histidine kinase-like ATPase, C-terminal domain"/>
    <property type="match status" value="1"/>
</dbReference>
<evidence type="ECO:0000256" key="6">
    <source>
        <dbReference type="ARBA" id="ARBA00023015"/>
    </source>
</evidence>
<sequence length="1294" mass="147768">MKILPVSFLLILSFFFLLVGHSQNPTTEYYFKRISIEHGLSQSGVTTMVRDHKGLLWIGTRQGINRVDRNHLKKYMDDYIFQLLEDTQQNLWAITPKGVLRYNPDEDTFLPIINQQLFSICMTKKGVYFGGYAAIYQYDYTSKKIERLPLRKDTLAKDKECLITHLLPIDDDTVLVGTESDGLYLYSFKNEFLKAFITENASPLSSLYYDSKRKEVLFSVFQKGLFRYHLSGEFIGHYHTQNSSLPNDIILDIKPYKNNIWLATDGGGVSVFNLANQRFFNIQHSAGNVHSIPVNSITVLYEDPNHNMWAGTVRDGIFLFKETYIKTYTDSALGSNNGLSERAVISLYEAPNGTLWIGTDGGGINAFNPQKEQFTHHLNTYTDKVSSITYFSPNELLISLYSKGLFVYHTITRKYTPFLLRDETTNQQECHTGFTPFVYRISDDLILITAKNTYLYRLSNKQFTKISFAPNVAPKIALQLKAEVGNTLYLSKGNTLYQMDVQHPDLIFFLSLENECNISAVCYDSTQNTFWIATDKGLFSYTLSNKKLVNVATENLFRQISYMQLDDAQRLWINASNVLFSYHIPDKKIMIWDDNDGFLPNDVLTGYVQTKASPYIYMAGVGGLAKINKAIRSGENTPPLLFLQNIELNGKIYSTHNFPKEIPPYFNSLKINVGLNEKDMFRRLLFRFKIKNKEQTSIIETYDNRLDISLLSVGKYQVAVACMTQNGSWTPDTPLLSFEVLPVWYQRTWFFVSVGLLLLAITAGVIWGYLRRKKQQLKWQIALHQQELNEDKIQFLTNVSHELRTPLTLIYAPLKRLLSDSNTSTLPPTQKTQLEGAFRQANTMKNIINWILDYNRSTSLENTLSKTYTDLNHLITDCSKDFEQEFESKHIQLDLQLDKNLPPIAIDTAKIRVVLSNLLMNAVKFSNEGATIRLRSTHTSEIVRFQVENTGIGLQNIDPNKLFSRFQQGKHQQGGSGIGLAYCKELVEKHDGKIGAYDEGNQTIFYVELPYANSNNVLEKFDNEETDTQVPEKTAVSVSDMSQYSILLVDDNTDFLNYLYSEVRPLFKNVLKAVNGEEALLLLKTHQPDLIISDVMMPIMNGYQLCKEVKEQLNISHIPIILLTAKSDGESQKIGYKLGADAYLSKPFDIDLLLSVIGNLLKQKELIKQRYEKEVLLPSPALTTISNADEQFIMKLNQLIKKRYNEIDLDANNIAEAMAMSRASLYNKMKQITGLGIAEYLNKYRIEVACQLLKTTDLPINDIATDIGFNSSKYFSTAFKQAMGVSPREYRNNK</sequence>
<dbReference type="Gene3D" id="2.130.10.10">
    <property type="entry name" value="YVTN repeat-like/Quinoprotein amine dehydrogenase"/>
    <property type="match status" value="2"/>
</dbReference>
<dbReference type="Proteomes" id="UP000217334">
    <property type="component" value="Chromosome"/>
</dbReference>
<dbReference type="SUPFAM" id="SSF63829">
    <property type="entry name" value="Calcium-dependent phosphotriesterase"/>
    <property type="match status" value="2"/>
</dbReference>
<dbReference type="PROSITE" id="PS50110">
    <property type="entry name" value="RESPONSE_REGULATORY"/>
    <property type="match status" value="1"/>
</dbReference>
<dbReference type="PROSITE" id="PS01124">
    <property type="entry name" value="HTH_ARAC_FAMILY_2"/>
    <property type="match status" value="1"/>
</dbReference>
<dbReference type="PANTHER" id="PTHR43547:SF2">
    <property type="entry name" value="HYBRID SIGNAL TRANSDUCTION HISTIDINE KINASE C"/>
    <property type="match status" value="1"/>
</dbReference>